<name>A0A7W9DAZ7_9MICC</name>
<comment type="caution">
    <text evidence="1">The sequence shown here is derived from an EMBL/GenBank/DDBJ whole genome shotgun (WGS) entry which is preliminary data.</text>
</comment>
<dbReference type="AlphaFoldDB" id="A0A7W9DAZ7"/>
<reference evidence="1 2" key="1">
    <citation type="submission" date="2020-08" db="EMBL/GenBank/DDBJ databases">
        <title>Sequencing the genomes of 1000 actinobacteria strains.</title>
        <authorList>
            <person name="Klenk H.-P."/>
        </authorList>
    </citation>
    <scope>NUCLEOTIDE SEQUENCE [LARGE SCALE GENOMIC DNA]</scope>
    <source>
        <strain evidence="1 2">DSM 23694</strain>
    </source>
</reference>
<evidence type="ECO:0000313" key="1">
    <source>
        <dbReference type="EMBL" id="MBB5598173.1"/>
    </source>
</evidence>
<dbReference type="RefSeq" id="WP_183641556.1">
    <property type="nucleotide sequence ID" value="NZ_JACHBL010000001.1"/>
</dbReference>
<dbReference type="Proteomes" id="UP000523863">
    <property type="component" value="Unassembled WGS sequence"/>
</dbReference>
<accession>A0A7W9DAZ7</accession>
<evidence type="ECO:0000313" key="2">
    <source>
        <dbReference type="Proteomes" id="UP000523863"/>
    </source>
</evidence>
<gene>
    <name evidence="1" type="ORF">BKA12_001253</name>
</gene>
<proteinExistence type="predicted"/>
<dbReference type="EMBL" id="JACHBL010000001">
    <property type="protein sequence ID" value="MBB5598173.1"/>
    <property type="molecule type" value="Genomic_DNA"/>
</dbReference>
<organism evidence="1 2">
    <name type="scientific">Neomicrococcus lactis</name>
    <dbReference type="NCBI Taxonomy" id="732241"/>
    <lineage>
        <taxon>Bacteria</taxon>
        <taxon>Bacillati</taxon>
        <taxon>Actinomycetota</taxon>
        <taxon>Actinomycetes</taxon>
        <taxon>Micrococcales</taxon>
        <taxon>Micrococcaceae</taxon>
        <taxon>Neomicrococcus</taxon>
    </lineage>
</organism>
<keyword evidence="2" id="KW-1185">Reference proteome</keyword>
<protein>
    <submittedName>
        <fullName evidence="1">Uncharacterized protein</fullName>
    </submittedName>
</protein>
<sequence length="110" mass="12727">MESIYLQEERFLLTFFGVIEPGVFPGDNRFSDCILKIRQRRVSQRILDPSRFKAEPRGERRVVVLRAAKPLKQFTGLRKFALQPERARCLRPQHCRVKSHALGCSGSEAQ</sequence>